<evidence type="ECO:0000313" key="2">
    <source>
        <dbReference type="EMBL" id="GFN02081.1"/>
    </source>
</evidence>
<dbReference type="EMBL" id="BLWD01000001">
    <property type="protein sequence ID" value="GFN02081.1"/>
    <property type="molecule type" value="Genomic_DNA"/>
</dbReference>
<comment type="caution">
    <text evidence="2">The sequence shown here is derived from an EMBL/GenBank/DDBJ whole genome shotgun (WGS) entry which is preliminary data.</text>
</comment>
<evidence type="ECO:0000313" key="3">
    <source>
        <dbReference type="Proteomes" id="UP000498740"/>
    </source>
</evidence>
<proteinExistence type="predicted"/>
<feature type="compositionally biased region" description="Basic residues" evidence="1">
    <location>
        <begin position="173"/>
        <end position="183"/>
    </location>
</feature>
<feature type="compositionally biased region" description="Basic and acidic residues" evidence="1">
    <location>
        <begin position="155"/>
        <end position="167"/>
    </location>
</feature>
<feature type="compositionally biased region" description="Low complexity" evidence="1">
    <location>
        <begin position="10"/>
        <end position="24"/>
    </location>
</feature>
<gene>
    <name evidence="2" type="ORF">Smic_06370</name>
</gene>
<sequence length="234" mass="25266">MTAEHAGAHRLAAGTHAAREALAAAEREHLGRVEQRQEAANRAAARTSQREALDREQAALEDRLAAARGESASVAAQAERLTRRVARLADAAEAVRAEQDAAQRRKEADDRLSDAAFKAGFDTPQAAAATLLGAAAQRDLQHRVDAWQAEAAAVADRRAERDAREAAEQPPHGRQRPKVHMGRRNGFCARPPRRSRRPATAVPNSTVSRSGRPRRYGGWDRCARSTSGSPGSRG</sequence>
<organism evidence="2 3">
    <name type="scientific">Streptomyces microflavus</name>
    <name type="common">Streptomyces lipmanii</name>
    <dbReference type="NCBI Taxonomy" id="1919"/>
    <lineage>
        <taxon>Bacteria</taxon>
        <taxon>Bacillati</taxon>
        <taxon>Actinomycetota</taxon>
        <taxon>Actinomycetes</taxon>
        <taxon>Kitasatosporales</taxon>
        <taxon>Streptomycetaceae</taxon>
        <taxon>Streptomyces</taxon>
    </lineage>
</organism>
<dbReference type="AlphaFoldDB" id="A0A7J0CHV6"/>
<feature type="compositionally biased region" description="Polar residues" evidence="1">
    <location>
        <begin position="224"/>
        <end position="234"/>
    </location>
</feature>
<name>A0A7J0CHV6_STRMI</name>
<protein>
    <submittedName>
        <fullName evidence="2">Uncharacterized protein</fullName>
    </submittedName>
</protein>
<evidence type="ECO:0000256" key="1">
    <source>
        <dbReference type="SAM" id="MobiDB-lite"/>
    </source>
</evidence>
<dbReference type="Proteomes" id="UP000498740">
    <property type="component" value="Unassembled WGS sequence"/>
</dbReference>
<feature type="compositionally biased region" description="Basic and acidic residues" evidence="1">
    <location>
        <begin position="25"/>
        <end position="39"/>
    </location>
</feature>
<feature type="region of interest" description="Disordered" evidence="1">
    <location>
        <begin position="151"/>
        <end position="234"/>
    </location>
</feature>
<accession>A0A7J0CHV6</accession>
<reference evidence="2 3" key="1">
    <citation type="submission" date="2020-05" db="EMBL/GenBank/DDBJ databases">
        <title>Whole genome shotgun sequence of Streptomyces microflavus NBRC 13062.</title>
        <authorList>
            <person name="Komaki H."/>
            <person name="Tamura T."/>
        </authorList>
    </citation>
    <scope>NUCLEOTIDE SEQUENCE [LARGE SCALE GENOMIC DNA]</scope>
    <source>
        <strain evidence="2 3">NBRC 13062</strain>
    </source>
</reference>
<feature type="region of interest" description="Disordered" evidence="1">
    <location>
        <begin position="1"/>
        <end position="56"/>
    </location>
</feature>